<name>A0A6B9J5U0_9CAUD</name>
<evidence type="ECO:0000313" key="1">
    <source>
        <dbReference type="EMBL" id="QGZ16255.1"/>
    </source>
</evidence>
<gene>
    <name evidence="1" type="ORF">Hena1_00790</name>
</gene>
<organism evidence="1 2">
    <name type="scientific">Erwinia phage Hena1</name>
    <dbReference type="NCBI Taxonomy" id="2678601"/>
    <lineage>
        <taxon>Viruses</taxon>
        <taxon>Duplodnaviria</taxon>
        <taxon>Heunggongvirae</taxon>
        <taxon>Uroviricota</taxon>
        <taxon>Caudoviricetes</taxon>
        <taxon>Vequintavirinae</taxon>
        <taxon>Henunavirus</taxon>
        <taxon>Henunavirus hena1</taxon>
    </lineage>
</organism>
<reference evidence="1 2" key="1">
    <citation type="submission" date="2019-11" db="EMBL/GenBank/DDBJ databases">
        <title>Characterization of a new Erwinia amylovora bacteriophage.</title>
        <authorList>
            <person name="Valentovich L.N."/>
            <person name="Akhremchuk A.E."/>
            <person name="Besarab N.V."/>
            <person name="Lagonenko A.L."/>
        </authorList>
    </citation>
    <scope>NUCLEOTIDE SEQUENCE [LARGE SCALE GENOMIC DNA]</scope>
</reference>
<protein>
    <submittedName>
        <fullName evidence="1">Uncharacterized protein</fullName>
    </submittedName>
</protein>
<dbReference type="Proteomes" id="UP000433183">
    <property type="component" value="Segment"/>
</dbReference>
<sequence>MKKRMNMASMKATIEAFERGELSESVATAKLLGETRQFLKGVHSQSNLMDIRPFESRMGHAKAFRGRKTASKVA</sequence>
<evidence type="ECO:0000313" key="2">
    <source>
        <dbReference type="Proteomes" id="UP000433183"/>
    </source>
</evidence>
<dbReference type="EMBL" id="MN732867">
    <property type="protein sequence ID" value="QGZ16255.1"/>
    <property type="molecule type" value="Genomic_DNA"/>
</dbReference>
<proteinExistence type="predicted"/>
<accession>A0A6B9J5U0</accession>
<keyword evidence="2" id="KW-1185">Reference proteome</keyword>